<organism evidence="1 2">
    <name type="scientific">Aristaeella hokkaidonensis</name>
    <dbReference type="NCBI Taxonomy" id="3046382"/>
    <lineage>
        <taxon>Bacteria</taxon>
        <taxon>Bacillati</taxon>
        <taxon>Bacillota</taxon>
        <taxon>Clostridia</taxon>
        <taxon>Eubacteriales</taxon>
        <taxon>Aristaeellaceae</taxon>
        <taxon>Aristaeella</taxon>
    </lineage>
</organism>
<accession>A0AC61N8I8</accession>
<dbReference type="Proteomes" id="UP000682782">
    <property type="component" value="Chromosome"/>
</dbReference>
<gene>
    <name evidence="1" type="ORF">JYE49_06035</name>
</gene>
<evidence type="ECO:0000313" key="1">
    <source>
        <dbReference type="EMBL" id="QUC68251.1"/>
    </source>
</evidence>
<evidence type="ECO:0000313" key="2">
    <source>
        <dbReference type="Proteomes" id="UP000682782"/>
    </source>
</evidence>
<sequence length="517" mass="58306">MKQRFLCLLCALLLLIPSLAPAESVQAEDNYSFDFDFTFSMNAQSFPKLMRSRMAGYAALINKLGLRGNVAWTRSTESFELDAELYFTDKPSLTFPFRIYGTEQRVFITSPLIQDEVLLLNMVAFLEFSVKAKTTLGIPLPYLAYLYPLTTAYAFSGPANVWHNVIGTYTESGKITTKQLRTLTERWSEEFTTNPDLLRWITALADGSDKAHDAVEIELSHIPEYIEKITNGCKPVTIKIHDGSQTWTTSGKEVLFSRQETDEGLTLAVTLPSSENQYVPSLTYSDTKDASTLSFRLEASLMRDPYIVATDDPIPANTRQTSAVQSDSSYDDFSDETEFYYDEDESDHGFYDDYGESGAMQETTFPAGLLDLVVETERLPVSLPAESDFNIMINLQEKLFPHFSTKIHGETKKDGSLILSVRKLRQEESESEEIFRCTGTLVPAELRDIPNYMHKDLDGVYNVFSFNEQSLAAFRHNVLPKMIDSIFKFVEAAPTSACQSLLDDLTDSGILDMVMKY</sequence>
<proteinExistence type="predicted"/>
<keyword evidence="2" id="KW-1185">Reference proteome</keyword>
<name>A0AC61N8I8_9FIRM</name>
<reference evidence="1" key="1">
    <citation type="submission" date="2021-01" db="EMBL/GenBank/DDBJ databases">
        <title>Complete genome sequence of Clostridiales bacterium R-7.</title>
        <authorList>
            <person name="Mahoney-Kurpe S.C."/>
            <person name="Palevich N."/>
            <person name="Koike S."/>
            <person name="Moon C.D."/>
            <person name="Attwood G.T."/>
        </authorList>
    </citation>
    <scope>NUCLEOTIDE SEQUENCE</scope>
    <source>
        <strain evidence="1">R-7</strain>
    </source>
</reference>
<dbReference type="EMBL" id="CP068393">
    <property type="protein sequence ID" value="QUC68251.1"/>
    <property type="molecule type" value="Genomic_DNA"/>
</dbReference>
<protein>
    <submittedName>
        <fullName evidence="1">Uncharacterized protein</fullName>
    </submittedName>
</protein>